<proteinExistence type="predicted"/>
<comment type="caution">
    <text evidence="4">The sequence shown here is derived from an EMBL/GenBank/DDBJ whole genome shotgun (WGS) entry which is preliminary data.</text>
</comment>
<gene>
    <name evidence="4" type="ORF">SDC9_105488</name>
</gene>
<keyword evidence="3" id="KW-0472">Membrane</keyword>
<organism evidence="4">
    <name type="scientific">bioreactor metagenome</name>
    <dbReference type="NCBI Taxonomy" id="1076179"/>
    <lineage>
        <taxon>unclassified sequences</taxon>
        <taxon>metagenomes</taxon>
        <taxon>ecological metagenomes</taxon>
    </lineage>
</organism>
<dbReference type="Pfam" id="PF13641">
    <property type="entry name" value="Glyco_tranf_2_3"/>
    <property type="match status" value="1"/>
</dbReference>
<dbReference type="GO" id="GO:0016757">
    <property type="term" value="F:glycosyltransferase activity"/>
    <property type="evidence" value="ECO:0007669"/>
    <property type="project" value="UniProtKB-KW"/>
</dbReference>
<evidence type="ECO:0000256" key="2">
    <source>
        <dbReference type="ARBA" id="ARBA00022679"/>
    </source>
</evidence>
<dbReference type="EMBL" id="VSSQ01016887">
    <property type="protein sequence ID" value="MPM58656.1"/>
    <property type="molecule type" value="Genomic_DNA"/>
</dbReference>
<dbReference type="Gene3D" id="3.90.550.10">
    <property type="entry name" value="Spore Coat Polysaccharide Biosynthesis Protein SpsA, Chain A"/>
    <property type="match status" value="1"/>
</dbReference>
<protein>
    <recommendedName>
        <fullName evidence="5">Glycosyltransferase 2-like domain-containing protein</fullName>
    </recommendedName>
</protein>
<feature type="transmembrane region" description="Helical" evidence="3">
    <location>
        <begin position="355"/>
        <end position="378"/>
    </location>
</feature>
<keyword evidence="3" id="KW-0812">Transmembrane</keyword>
<evidence type="ECO:0008006" key="5">
    <source>
        <dbReference type="Google" id="ProtNLM"/>
    </source>
</evidence>
<dbReference type="PANTHER" id="PTHR43630:SF1">
    <property type="entry name" value="POLY-BETA-1,6-N-ACETYL-D-GLUCOSAMINE SYNTHASE"/>
    <property type="match status" value="1"/>
</dbReference>
<name>A0A645B0T6_9ZZZZ</name>
<keyword evidence="3" id="KW-1133">Transmembrane helix</keyword>
<feature type="transmembrane region" description="Helical" evidence="3">
    <location>
        <begin position="55"/>
        <end position="79"/>
    </location>
</feature>
<dbReference type="CDD" id="cd06438">
    <property type="entry name" value="EpsO_like"/>
    <property type="match status" value="1"/>
</dbReference>
<evidence type="ECO:0000256" key="1">
    <source>
        <dbReference type="ARBA" id="ARBA00022676"/>
    </source>
</evidence>
<keyword evidence="1" id="KW-0328">Glycosyltransferase</keyword>
<sequence>MMAIFDLPFSMEKEIITLATRYRMNDFIKNYLMNLFGLDLILKQSPTNLELVQGYLNLVFMTITTLLGILVFYKFIYLIMGTFAKSRKFVEKPKDKKYAFIVSARNEELVIGNLIKSIRQQDYPQDLISIIVVADNCTDKTADICRDLGCVVYERHDLTKVRKGWALEWLFDHLKNENLISSYDAFAIVDADNVVSPLFISKMNDAFQDGYDVVTSYRNIKNFSDNIVTSAFGLNWLRFVISSHRPRSILKCPTNINGTGFLVSSEIVKDGWKWTGLTEDIELTTKLVAKGKKIIYCEEAQIYDEQPTSFKIGTRQRLRWSRGCLVNYYMNSWGLLWSFIKKPTWQKYDMYFEIFPYSLVTFILAFTYQVIAVVLLVMSGGNGLNSILNYLLTSIAGIYAGSLLTGIIIVIKEWKRIHVNLAQAILYLFIWPWFDIAGIPISLISLFINVKWKQIPHTDTKDIDTLVKEEQAKENNK</sequence>
<keyword evidence="2" id="KW-0808">Transferase</keyword>
<dbReference type="AlphaFoldDB" id="A0A645B0T6"/>
<feature type="transmembrane region" description="Helical" evidence="3">
    <location>
        <begin position="320"/>
        <end position="340"/>
    </location>
</feature>
<accession>A0A645B0T6</accession>
<dbReference type="SUPFAM" id="SSF53448">
    <property type="entry name" value="Nucleotide-diphospho-sugar transferases"/>
    <property type="match status" value="1"/>
</dbReference>
<reference evidence="4" key="1">
    <citation type="submission" date="2019-08" db="EMBL/GenBank/DDBJ databases">
        <authorList>
            <person name="Kucharzyk K."/>
            <person name="Murdoch R.W."/>
            <person name="Higgins S."/>
            <person name="Loffler F."/>
        </authorList>
    </citation>
    <scope>NUCLEOTIDE SEQUENCE</scope>
</reference>
<evidence type="ECO:0000256" key="3">
    <source>
        <dbReference type="SAM" id="Phobius"/>
    </source>
</evidence>
<evidence type="ECO:0000313" key="4">
    <source>
        <dbReference type="EMBL" id="MPM58656.1"/>
    </source>
</evidence>
<feature type="transmembrane region" description="Helical" evidence="3">
    <location>
        <begin position="424"/>
        <end position="448"/>
    </location>
</feature>
<dbReference type="InterPro" id="IPR029044">
    <property type="entry name" value="Nucleotide-diphossugar_trans"/>
</dbReference>
<dbReference type="PANTHER" id="PTHR43630">
    <property type="entry name" value="POLY-BETA-1,6-N-ACETYL-D-GLUCOSAMINE SYNTHASE"/>
    <property type="match status" value="1"/>
</dbReference>
<feature type="transmembrane region" description="Helical" evidence="3">
    <location>
        <begin position="390"/>
        <end position="412"/>
    </location>
</feature>